<evidence type="ECO:0000313" key="1">
    <source>
        <dbReference type="EMBL" id="MFC5769073.1"/>
    </source>
</evidence>
<protein>
    <submittedName>
        <fullName evidence="1">Type I-F CRISPR-associated endoribonuclease Cas6/Csy4</fullName>
    </submittedName>
</protein>
<gene>
    <name evidence="1" type="ORF">ACFPTN_06775</name>
</gene>
<name>A0ABW1APB4_9RHOO</name>
<proteinExistence type="predicted"/>
<organism evidence="1 2">
    <name type="scientific">Thauera sinica</name>
    <dbReference type="NCBI Taxonomy" id="2665146"/>
    <lineage>
        <taxon>Bacteria</taxon>
        <taxon>Pseudomonadati</taxon>
        <taxon>Pseudomonadota</taxon>
        <taxon>Betaproteobacteria</taxon>
        <taxon>Rhodocyclales</taxon>
        <taxon>Zoogloeaceae</taxon>
        <taxon>Thauera</taxon>
    </lineage>
</organism>
<dbReference type="EMBL" id="JBHSOG010000023">
    <property type="protein sequence ID" value="MFC5769073.1"/>
    <property type="molecule type" value="Genomic_DNA"/>
</dbReference>
<dbReference type="RefSeq" id="WP_157748451.1">
    <property type="nucleotide sequence ID" value="NZ_JBHSOG010000023.1"/>
</dbReference>
<dbReference type="Gene3D" id="3.30.70.2540">
    <property type="entry name" value="CRISPR-associated endoribonuclease Cas6/Csy4"/>
    <property type="match status" value="1"/>
</dbReference>
<sequence length="161" mass="17785">MAAAVVLRLMHGVFRQRPGQYALALPDYPRTFPRMRIFAGSREGLDYLVAATDGHPAFGANGRFGYPKAVPGDFAGPWVSYRRYRIPARKAERKPDGSLRLRRIRMADEARLPYLPLRSESNGNAWRLYVQAIEASAGGPAEPDAYGLATASRPFGLPVLP</sequence>
<accession>A0ABW1APB4</accession>
<comment type="caution">
    <text evidence="1">The sequence shown here is derived from an EMBL/GenBank/DDBJ whole genome shotgun (WGS) entry which is preliminary data.</text>
</comment>
<evidence type="ECO:0000313" key="2">
    <source>
        <dbReference type="Proteomes" id="UP001595974"/>
    </source>
</evidence>
<dbReference type="InterPro" id="IPR042564">
    <property type="entry name" value="CRISPR-Cas6/Csy4_sf"/>
</dbReference>
<keyword evidence="2" id="KW-1185">Reference proteome</keyword>
<reference evidence="2" key="1">
    <citation type="journal article" date="2019" name="Int. J. Syst. Evol. Microbiol.">
        <title>The Global Catalogue of Microorganisms (GCM) 10K type strain sequencing project: providing services to taxonomists for standard genome sequencing and annotation.</title>
        <authorList>
            <consortium name="The Broad Institute Genomics Platform"/>
            <consortium name="The Broad Institute Genome Sequencing Center for Infectious Disease"/>
            <person name="Wu L."/>
            <person name="Ma J."/>
        </authorList>
    </citation>
    <scope>NUCLEOTIDE SEQUENCE [LARGE SCALE GENOMIC DNA]</scope>
    <source>
        <strain evidence="2">SHR3</strain>
    </source>
</reference>
<dbReference type="Proteomes" id="UP001595974">
    <property type="component" value="Unassembled WGS sequence"/>
</dbReference>